<sequence>MAPSLSTTQSTPQQGRKPLYDAEILSRYEPEYDVEVTYPPLEEYNHIDPGHKATGAAIQGAILTELTPSIGTEISGRQVSSFTEAEKNELALLAGQRGLLVFRDQDFAAWAPEKQLEFVQYFGRIHIHPASAHIKGHPEFHIVSRGFDNASAHPTKVPNNANTESYEKSAKIEENTDLGDSISSLAWHSDVSYERQPPGSTFLWILQNPEAGGDTVFASQVEAYNRLSQPFKDRLEGLEVLHSGVEQADNARARGGHVRRAPVEHIHPLVRTHPVTGQKALYVNKQFSRRIIGYKKEESDLLLNFLYDHVAKGVDFQARVKWSPGSVVVWDNRVTVHSALLDFKKTDQRLIARLTPQAEIPFEKE</sequence>
<evidence type="ECO:0000256" key="2">
    <source>
        <dbReference type="ARBA" id="ARBA00005896"/>
    </source>
</evidence>
<organism evidence="8 9">
    <name type="scientific">Taphrina deformans (strain PYCC 5710 / ATCC 11124 / CBS 356.35 / IMI 108563 / JCM 9778 / NBRC 8474)</name>
    <name type="common">Peach leaf curl fungus</name>
    <name type="synonym">Lalaria deformans</name>
    <dbReference type="NCBI Taxonomy" id="1097556"/>
    <lineage>
        <taxon>Eukaryota</taxon>
        <taxon>Fungi</taxon>
        <taxon>Dikarya</taxon>
        <taxon>Ascomycota</taxon>
        <taxon>Taphrinomycotina</taxon>
        <taxon>Taphrinomycetes</taxon>
        <taxon>Taphrinales</taxon>
        <taxon>Taphrinaceae</taxon>
        <taxon>Taphrina</taxon>
    </lineage>
</organism>
<keyword evidence="5" id="KW-0560">Oxidoreductase</keyword>
<gene>
    <name evidence="8" type="ORF">TAPDE_000764</name>
</gene>
<dbReference type="InterPro" id="IPR003819">
    <property type="entry name" value="TauD/TfdA-like"/>
</dbReference>
<evidence type="ECO:0000256" key="4">
    <source>
        <dbReference type="ARBA" id="ARBA00022964"/>
    </source>
</evidence>
<dbReference type="InterPro" id="IPR042098">
    <property type="entry name" value="TauD-like_sf"/>
</dbReference>
<proteinExistence type="inferred from homology"/>
<evidence type="ECO:0000313" key="9">
    <source>
        <dbReference type="Proteomes" id="UP000013776"/>
    </source>
</evidence>
<comment type="similarity">
    <text evidence="2">Belongs to the TfdA dioxygenase family.</text>
</comment>
<evidence type="ECO:0000259" key="7">
    <source>
        <dbReference type="Pfam" id="PF02668"/>
    </source>
</evidence>
<dbReference type="Proteomes" id="UP000013776">
    <property type="component" value="Unassembled WGS sequence"/>
</dbReference>
<dbReference type="GO" id="GO:0016706">
    <property type="term" value="F:2-oxoglutarate-dependent dioxygenase activity"/>
    <property type="evidence" value="ECO:0007669"/>
    <property type="project" value="TreeGrafter"/>
</dbReference>
<evidence type="ECO:0000313" key="8">
    <source>
        <dbReference type="EMBL" id="CCG81077.1"/>
    </source>
</evidence>
<name>R4X732_TAPDE</name>
<keyword evidence="4 8" id="KW-0223">Dioxygenase</keyword>
<dbReference type="PANTHER" id="PTHR30468">
    <property type="entry name" value="ALPHA-KETOGLUTARATE-DEPENDENT SULFONATE DIOXYGENASE"/>
    <property type="match status" value="1"/>
</dbReference>
<dbReference type="OrthoDB" id="10257314at2759"/>
<keyword evidence="6" id="KW-0408">Iron</keyword>
<dbReference type="Gene3D" id="3.60.130.10">
    <property type="entry name" value="Clavaminate synthase-like"/>
    <property type="match status" value="1"/>
</dbReference>
<keyword evidence="9" id="KW-1185">Reference proteome</keyword>
<dbReference type="STRING" id="1097556.R4X732"/>
<feature type="domain" description="TauD/TfdA-like" evidence="7">
    <location>
        <begin position="64"/>
        <end position="354"/>
    </location>
</feature>
<dbReference type="InterPro" id="IPR051323">
    <property type="entry name" value="AtsK-like"/>
</dbReference>
<dbReference type="AlphaFoldDB" id="R4X732"/>
<reference evidence="8 9" key="1">
    <citation type="journal article" date="2013" name="MBio">
        <title>Genome sequencing of the plant pathogen Taphrina deformans, the causal agent of peach leaf curl.</title>
        <authorList>
            <person name="Cisse O.H."/>
            <person name="Almeida J.M.G.C.F."/>
            <person name="Fonseca A."/>
            <person name="Kumar A.A."/>
            <person name="Salojaervi J."/>
            <person name="Overmyer K."/>
            <person name="Hauser P.M."/>
            <person name="Pagni M."/>
        </authorList>
    </citation>
    <scope>NUCLEOTIDE SEQUENCE [LARGE SCALE GENOMIC DNA]</scope>
    <source>
        <strain evidence="9">PYCC 5710 / ATCC 11124 / CBS 356.35 / IMI 108563 / JCM 9778 / NBRC 8474</strain>
    </source>
</reference>
<dbReference type="eggNOG" id="ENOG502QT05">
    <property type="taxonomic scope" value="Eukaryota"/>
</dbReference>
<protein>
    <submittedName>
        <fullName evidence="8">Alpha-ketoglutarate-dependent taurine dioxygenase</fullName>
    </submittedName>
</protein>
<dbReference type="VEuPathDB" id="FungiDB:TAPDE_000764"/>
<evidence type="ECO:0000256" key="1">
    <source>
        <dbReference type="ARBA" id="ARBA00001954"/>
    </source>
</evidence>
<evidence type="ECO:0000256" key="6">
    <source>
        <dbReference type="ARBA" id="ARBA00023004"/>
    </source>
</evidence>
<comment type="caution">
    <text evidence="8">The sequence shown here is derived from an EMBL/GenBank/DDBJ whole genome shotgun (WGS) entry which is preliminary data.</text>
</comment>
<dbReference type="GO" id="GO:0005737">
    <property type="term" value="C:cytoplasm"/>
    <property type="evidence" value="ECO:0007669"/>
    <property type="project" value="TreeGrafter"/>
</dbReference>
<evidence type="ECO:0000256" key="5">
    <source>
        <dbReference type="ARBA" id="ARBA00023002"/>
    </source>
</evidence>
<dbReference type="Pfam" id="PF02668">
    <property type="entry name" value="TauD"/>
    <property type="match status" value="1"/>
</dbReference>
<dbReference type="GO" id="GO:0046872">
    <property type="term" value="F:metal ion binding"/>
    <property type="evidence" value="ECO:0007669"/>
    <property type="project" value="UniProtKB-KW"/>
</dbReference>
<keyword evidence="3" id="KW-0479">Metal-binding</keyword>
<dbReference type="PANTHER" id="PTHR30468:SF1">
    <property type="entry name" value="ALPHA-KETOGLUTARATE-DEPENDENT SULFONATE DIOXYGENASE"/>
    <property type="match status" value="1"/>
</dbReference>
<evidence type="ECO:0000256" key="3">
    <source>
        <dbReference type="ARBA" id="ARBA00022723"/>
    </source>
</evidence>
<accession>R4X732</accession>
<dbReference type="SUPFAM" id="SSF51197">
    <property type="entry name" value="Clavaminate synthase-like"/>
    <property type="match status" value="1"/>
</dbReference>
<comment type="cofactor">
    <cofactor evidence="1">
        <name>Fe(2+)</name>
        <dbReference type="ChEBI" id="CHEBI:29033"/>
    </cofactor>
</comment>
<dbReference type="EMBL" id="CAHR02000025">
    <property type="protein sequence ID" value="CCG81077.1"/>
    <property type="molecule type" value="Genomic_DNA"/>
</dbReference>